<dbReference type="InterPro" id="IPR028973">
    <property type="entry name" value="PhnB-like"/>
</dbReference>
<dbReference type="Proteomes" id="UP001247754">
    <property type="component" value="Unassembled WGS sequence"/>
</dbReference>
<dbReference type="InterPro" id="IPR029068">
    <property type="entry name" value="Glyas_Bleomycin-R_OHBP_Dase"/>
</dbReference>
<protein>
    <submittedName>
        <fullName evidence="2">VOC family protein</fullName>
    </submittedName>
</protein>
<dbReference type="Gene3D" id="3.10.180.10">
    <property type="entry name" value="2,3-Dihydroxybiphenyl 1,2-Dioxygenase, domain 1"/>
    <property type="match status" value="1"/>
</dbReference>
<organism evidence="2 3">
    <name type="scientific">Ruixingdingia sedimenti</name>
    <dbReference type="NCBI Taxonomy" id="3073604"/>
    <lineage>
        <taxon>Bacteria</taxon>
        <taxon>Pseudomonadati</taxon>
        <taxon>Pseudomonadota</taxon>
        <taxon>Alphaproteobacteria</taxon>
        <taxon>Rhodobacterales</taxon>
        <taxon>Paracoccaceae</taxon>
        <taxon>Ruixingdingia</taxon>
    </lineage>
</organism>
<keyword evidence="3" id="KW-1185">Reference proteome</keyword>
<dbReference type="CDD" id="cd06588">
    <property type="entry name" value="PhnB_like"/>
    <property type="match status" value="1"/>
</dbReference>
<dbReference type="InterPro" id="IPR004360">
    <property type="entry name" value="Glyas_Fos-R_dOase_dom"/>
</dbReference>
<dbReference type="EMBL" id="JAVKPH010000005">
    <property type="protein sequence ID" value="MDR5652155.1"/>
    <property type="molecule type" value="Genomic_DNA"/>
</dbReference>
<comment type="caution">
    <text evidence="2">The sequence shown here is derived from an EMBL/GenBank/DDBJ whole genome shotgun (WGS) entry which is preliminary data.</text>
</comment>
<dbReference type="PANTHER" id="PTHR33990">
    <property type="entry name" value="PROTEIN YJDN-RELATED"/>
    <property type="match status" value="1"/>
</dbReference>
<proteinExistence type="predicted"/>
<evidence type="ECO:0000313" key="3">
    <source>
        <dbReference type="Proteomes" id="UP001247754"/>
    </source>
</evidence>
<sequence length="137" mass="14089">MCFEPYLHFQGDCAAAMAFYADVFGGDLTMMRYAEAPGATPDAAGGDRVMHAALAVGGGSLMGSDYPPGMAGAAQASVSISYGVPDIAAGQAVFERLAEGGEVVMPWGPTFWAQGFGMVKDRFGTHWMVSGPPAEGG</sequence>
<gene>
    <name evidence="2" type="ORF">RGD00_06055</name>
</gene>
<accession>A0ABU1F5J9</accession>
<evidence type="ECO:0000259" key="1">
    <source>
        <dbReference type="Pfam" id="PF00903"/>
    </source>
</evidence>
<reference evidence="2 3" key="1">
    <citation type="submission" date="2023-09" db="EMBL/GenBank/DDBJ databases">
        <title>Xinfangfangia sedmenti sp. nov., isolated the sedment.</title>
        <authorList>
            <person name="Xu L."/>
        </authorList>
    </citation>
    <scope>NUCLEOTIDE SEQUENCE [LARGE SCALE GENOMIC DNA]</scope>
    <source>
        <strain evidence="2 3">LG-4</strain>
    </source>
</reference>
<name>A0ABU1F5J9_9RHOB</name>
<evidence type="ECO:0000313" key="2">
    <source>
        <dbReference type="EMBL" id="MDR5652155.1"/>
    </source>
</evidence>
<feature type="domain" description="Glyoxalase/fosfomycin resistance/dioxygenase" evidence="1">
    <location>
        <begin position="9"/>
        <end position="128"/>
    </location>
</feature>
<dbReference type="RefSeq" id="WP_310456405.1">
    <property type="nucleotide sequence ID" value="NZ_JAVKPH010000005.1"/>
</dbReference>
<dbReference type="PANTHER" id="PTHR33990:SF1">
    <property type="entry name" value="PROTEIN YJDN"/>
    <property type="match status" value="1"/>
</dbReference>
<dbReference type="SUPFAM" id="SSF54593">
    <property type="entry name" value="Glyoxalase/Bleomycin resistance protein/Dihydroxybiphenyl dioxygenase"/>
    <property type="match status" value="1"/>
</dbReference>
<dbReference type="Pfam" id="PF00903">
    <property type="entry name" value="Glyoxalase"/>
    <property type="match status" value="1"/>
</dbReference>